<name>E4SA30_CALA7</name>
<reference evidence="3 4" key="2">
    <citation type="journal article" date="2011" name="J. Bacteriol.">
        <title>Complete genome sequences for the anaerobic, extremely thermophilic plant biomass-degrading bacteria Caldicellulosiruptor hydrothermalis, Caldicellulosiruptor kristjanssonii, Caldicellulosiruptor kronotskyensis, Caldicellulosiruptor owensenis, and Caldicellulosiruptor lactoaceticus.</title>
        <authorList>
            <person name="Blumer-Schuette S.E."/>
            <person name="Ozdemir I."/>
            <person name="Mistry D."/>
            <person name="Lucas S."/>
            <person name="Lapidus A."/>
            <person name="Cheng J.F."/>
            <person name="Goodwin L.A."/>
            <person name="Pitluck S."/>
            <person name="Land M.L."/>
            <person name="Hauser L.J."/>
            <person name="Woyke T."/>
            <person name="Mikhailova N."/>
            <person name="Pati A."/>
            <person name="Kyrpides N.C."/>
            <person name="Ivanova N."/>
            <person name="Detter J.C."/>
            <person name="Walston-Davenport K."/>
            <person name="Han S."/>
            <person name="Adams M.W."/>
            <person name="Kelly R.M."/>
        </authorList>
    </citation>
    <scope>NUCLEOTIDE SEQUENCE [LARGE SCALE GENOMIC DNA]</scope>
    <source>
        <strain evidence="4">ATCC 700853 / DSM 12137 / I77R1B</strain>
    </source>
</reference>
<feature type="compositionally biased region" description="Polar residues" evidence="1">
    <location>
        <begin position="50"/>
        <end position="60"/>
    </location>
</feature>
<proteinExistence type="predicted"/>
<keyword evidence="4" id="KW-1185">Reference proteome</keyword>
<dbReference type="eggNOG" id="ENOG502Z85F">
    <property type="taxonomic scope" value="Bacteria"/>
</dbReference>
<dbReference type="EMBL" id="CP002326">
    <property type="protein sequence ID" value="ADQ41115.1"/>
    <property type="molecule type" value="Genomic_DNA"/>
</dbReference>
<dbReference type="Pfam" id="PF16138">
    <property type="entry name" value="DUF4846"/>
    <property type="match status" value="1"/>
</dbReference>
<dbReference type="Proteomes" id="UP000009256">
    <property type="component" value="Chromosome"/>
</dbReference>
<accession>E4SA30</accession>
<dbReference type="AlphaFoldDB" id="E4SA30"/>
<feature type="region of interest" description="Disordered" evidence="1">
    <location>
        <begin position="30"/>
        <end position="60"/>
    </location>
</feature>
<feature type="compositionally biased region" description="Basic and acidic residues" evidence="1">
    <location>
        <begin position="33"/>
        <end position="48"/>
    </location>
</feature>
<evidence type="ECO:0000313" key="4">
    <source>
        <dbReference type="Proteomes" id="UP000009256"/>
    </source>
</evidence>
<protein>
    <recommendedName>
        <fullName evidence="5">Lipoprotein</fullName>
    </recommendedName>
</protein>
<gene>
    <name evidence="3" type="ordered locus">Calkr_1622</name>
</gene>
<dbReference type="KEGG" id="cki:Calkr_1622"/>
<evidence type="ECO:0000313" key="3">
    <source>
        <dbReference type="EMBL" id="ADQ41115.1"/>
    </source>
</evidence>
<organism evidence="3 4">
    <name type="scientific">Caldicellulosiruptor acetigenus (strain ATCC 700853 / DSM 12137 / I77R1B)</name>
    <name type="common">Caldicellulosiruptor kristjanssonii</name>
    <dbReference type="NCBI Taxonomy" id="632335"/>
    <lineage>
        <taxon>Bacteria</taxon>
        <taxon>Bacillati</taxon>
        <taxon>Bacillota</taxon>
        <taxon>Bacillota incertae sedis</taxon>
        <taxon>Caldicellulosiruptorales</taxon>
        <taxon>Caldicellulosiruptoraceae</taxon>
        <taxon>Caldicellulosiruptor</taxon>
    </lineage>
</organism>
<feature type="chain" id="PRO_5039285160" description="Lipoprotein" evidence="2">
    <location>
        <begin position="25"/>
        <end position="313"/>
    </location>
</feature>
<dbReference type="STRING" id="632335.Calkr_1622"/>
<keyword evidence="2" id="KW-0732">Signal</keyword>
<dbReference type="InterPro" id="IPR032315">
    <property type="entry name" value="DUF4846"/>
</dbReference>
<reference key="1">
    <citation type="submission" date="2010-11" db="EMBL/GenBank/DDBJ databases">
        <title>Complete sequence of chromosome of Caldicellulosiruptor kristjanssonii 177R1B.</title>
        <authorList>
            <consortium name="US DOE Joint Genome Institute"/>
            <person name="Lucas S."/>
            <person name="Copeland A."/>
            <person name="Lapidus A."/>
            <person name="Cheng J.-F."/>
            <person name="Bruce D."/>
            <person name="Goodwin L."/>
            <person name="Pitluck S."/>
            <person name="Davenport K."/>
            <person name="Detter J.C."/>
            <person name="Han C."/>
            <person name="Tapia R."/>
            <person name="Land M."/>
            <person name="Hauser L."/>
            <person name="Jeffries C."/>
            <person name="Kyrpides N."/>
            <person name="Ivanova N."/>
            <person name="Mikhailova N."/>
            <person name="Blumer-Schuette S.E."/>
            <person name="Kelly R.M."/>
            <person name="Woyke T."/>
        </authorList>
    </citation>
    <scope>NUCLEOTIDE SEQUENCE</scope>
    <source>
        <strain>177R1B</strain>
    </source>
</reference>
<evidence type="ECO:0000256" key="2">
    <source>
        <dbReference type="SAM" id="SignalP"/>
    </source>
</evidence>
<evidence type="ECO:0008006" key="5">
    <source>
        <dbReference type="Google" id="ProtNLM"/>
    </source>
</evidence>
<dbReference type="OrthoDB" id="5511471at2"/>
<dbReference type="HOGENOM" id="CLU_066824_2_0_9"/>
<sequence>MPMLRKIMQLVAAAVLIFALMVGCTSEQSQLNEKTEIAEKPRLEEKDGISSPTNKSEQNYEQSFINSHGKTISERIKVPKGYERVEVPRGSFAEYLRNLPLKPHGTKVRYYNGEEKPNDVYVAVIDIDVGTRDLQQCADAVIRLYSEYLYKNRQYDKIHFNFTNGFRADFKKWMQGYRIKVEGNKAYWVKKTGYSDDYVCFRKYLDMVFAYAGTLSLSQEMKRIPLKNLQIGDVFLKGSDPGHCVIVVDIAQNTKTGEKIFLLAQSYMPAQDIHILKNPANDDGNPWYSINFGDVLITPEWQFTKDQVYRFWE</sequence>
<feature type="signal peptide" evidence="2">
    <location>
        <begin position="1"/>
        <end position="24"/>
    </location>
</feature>
<evidence type="ECO:0000256" key="1">
    <source>
        <dbReference type="SAM" id="MobiDB-lite"/>
    </source>
</evidence>
<dbReference type="RefSeq" id="WP_013432879.1">
    <property type="nucleotide sequence ID" value="NC_014721.1"/>
</dbReference>
<dbReference type="PROSITE" id="PS51257">
    <property type="entry name" value="PROKAR_LIPOPROTEIN"/>
    <property type="match status" value="1"/>
</dbReference>